<evidence type="ECO:0000313" key="1">
    <source>
        <dbReference type="EnsemblPlants" id="TuG1812G0500003132.01.T01.cds246791"/>
    </source>
</evidence>
<organism evidence="1 2">
    <name type="scientific">Triticum urartu</name>
    <name type="common">Red wild einkorn</name>
    <name type="synonym">Crithodium urartu</name>
    <dbReference type="NCBI Taxonomy" id="4572"/>
    <lineage>
        <taxon>Eukaryota</taxon>
        <taxon>Viridiplantae</taxon>
        <taxon>Streptophyta</taxon>
        <taxon>Embryophyta</taxon>
        <taxon>Tracheophyta</taxon>
        <taxon>Spermatophyta</taxon>
        <taxon>Magnoliopsida</taxon>
        <taxon>Liliopsida</taxon>
        <taxon>Poales</taxon>
        <taxon>Poaceae</taxon>
        <taxon>BOP clade</taxon>
        <taxon>Pooideae</taxon>
        <taxon>Triticodae</taxon>
        <taxon>Triticeae</taxon>
        <taxon>Triticinae</taxon>
        <taxon>Triticum</taxon>
    </lineage>
</organism>
<reference evidence="1" key="2">
    <citation type="submission" date="2018-03" db="EMBL/GenBank/DDBJ databases">
        <title>The Triticum urartu genome reveals the dynamic nature of wheat genome evolution.</title>
        <authorList>
            <person name="Ling H."/>
            <person name="Ma B."/>
            <person name="Shi X."/>
            <person name="Liu H."/>
            <person name="Dong L."/>
            <person name="Sun H."/>
            <person name="Cao Y."/>
            <person name="Gao Q."/>
            <person name="Zheng S."/>
            <person name="Li Y."/>
            <person name="Yu Y."/>
            <person name="Du H."/>
            <person name="Qi M."/>
            <person name="Li Y."/>
            <person name="Yu H."/>
            <person name="Cui Y."/>
            <person name="Wang N."/>
            <person name="Chen C."/>
            <person name="Wu H."/>
            <person name="Zhao Y."/>
            <person name="Zhang J."/>
            <person name="Li Y."/>
            <person name="Zhou W."/>
            <person name="Zhang B."/>
            <person name="Hu W."/>
            <person name="Eijk M."/>
            <person name="Tang J."/>
            <person name="Witsenboer H."/>
            <person name="Zhao S."/>
            <person name="Li Z."/>
            <person name="Zhang A."/>
            <person name="Wang D."/>
            <person name="Liang C."/>
        </authorList>
    </citation>
    <scope>NUCLEOTIDE SEQUENCE [LARGE SCALE GENOMIC DNA]</scope>
    <source>
        <strain evidence="1">cv. G1812</strain>
    </source>
</reference>
<dbReference type="AlphaFoldDB" id="A0A8R7UJN4"/>
<sequence length="69" mass="8081">NSHFNQHSVTDTESWYCTSIIINMVSSSEVPQNLLQSWYWKCFTPSMKFHKYLGTSTNKCTPNVLREYA</sequence>
<dbReference type="Proteomes" id="UP000015106">
    <property type="component" value="Chromosome 5"/>
</dbReference>
<reference evidence="1" key="3">
    <citation type="submission" date="2022-06" db="UniProtKB">
        <authorList>
            <consortium name="EnsemblPlants"/>
        </authorList>
    </citation>
    <scope>IDENTIFICATION</scope>
</reference>
<accession>A0A8R7UJN4</accession>
<evidence type="ECO:0000313" key="2">
    <source>
        <dbReference type="Proteomes" id="UP000015106"/>
    </source>
</evidence>
<proteinExistence type="predicted"/>
<dbReference type="EnsemblPlants" id="TuG1812G0500003132.01.T01">
    <property type="protein sequence ID" value="TuG1812G0500003132.01.T01.cds246791"/>
    <property type="gene ID" value="TuG1812G0500003132.01"/>
</dbReference>
<protein>
    <submittedName>
        <fullName evidence="1">Uncharacterized protein</fullName>
    </submittedName>
</protein>
<reference evidence="2" key="1">
    <citation type="journal article" date="2013" name="Nature">
        <title>Draft genome of the wheat A-genome progenitor Triticum urartu.</title>
        <authorList>
            <person name="Ling H.Q."/>
            <person name="Zhao S."/>
            <person name="Liu D."/>
            <person name="Wang J."/>
            <person name="Sun H."/>
            <person name="Zhang C."/>
            <person name="Fan H."/>
            <person name="Li D."/>
            <person name="Dong L."/>
            <person name="Tao Y."/>
            <person name="Gao C."/>
            <person name="Wu H."/>
            <person name="Li Y."/>
            <person name="Cui Y."/>
            <person name="Guo X."/>
            <person name="Zheng S."/>
            <person name="Wang B."/>
            <person name="Yu K."/>
            <person name="Liang Q."/>
            <person name="Yang W."/>
            <person name="Lou X."/>
            <person name="Chen J."/>
            <person name="Feng M."/>
            <person name="Jian J."/>
            <person name="Zhang X."/>
            <person name="Luo G."/>
            <person name="Jiang Y."/>
            <person name="Liu J."/>
            <person name="Wang Z."/>
            <person name="Sha Y."/>
            <person name="Zhang B."/>
            <person name="Wu H."/>
            <person name="Tang D."/>
            <person name="Shen Q."/>
            <person name="Xue P."/>
            <person name="Zou S."/>
            <person name="Wang X."/>
            <person name="Liu X."/>
            <person name="Wang F."/>
            <person name="Yang Y."/>
            <person name="An X."/>
            <person name="Dong Z."/>
            <person name="Zhang K."/>
            <person name="Zhang X."/>
            <person name="Luo M.C."/>
            <person name="Dvorak J."/>
            <person name="Tong Y."/>
            <person name="Wang J."/>
            <person name="Yang H."/>
            <person name="Li Z."/>
            <person name="Wang D."/>
            <person name="Zhang A."/>
            <person name="Wang J."/>
        </authorList>
    </citation>
    <scope>NUCLEOTIDE SEQUENCE</scope>
    <source>
        <strain evidence="2">cv. G1812</strain>
    </source>
</reference>
<name>A0A8R7UJN4_TRIUA</name>
<keyword evidence="2" id="KW-1185">Reference proteome</keyword>
<dbReference type="Gramene" id="TuG1812G0500003132.01.T01">
    <property type="protein sequence ID" value="TuG1812G0500003132.01.T01.cds246791"/>
    <property type="gene ID" value="TuG1812G0500003132.01"/>
</dbReference>